<reference evidence="2" key="2">
    <citation type="submission" date="2023-01" db="EMBL/GenBank/DDBJ databases">
        <title>Draft genome sequence of Portibacter lacus strain NBRC 108769.</title>
        <authorList>
            <person name="Sun Q."/>
            <person name="Mori K."/>
        </authorList>
    </citation>
    <scope>NUCLEOTIDE SEQUENCE</scope>
    <source>
        <strain evidence="2">NBRC 108769</strain>
    </source>
</reference>
<dbReference type="EMBL" id="BSOH01000014">
    <property type="protein sequence ID" value="GLR17777.1"/>
    <property type="molecule type" value="Genomic_DNA"/>
</dbReference>
<protein>
    <recommendedName>
        <fullName evidence="4">Outer membrane protein beta-barrel domain-containing protein</fullName>
    </recommendedName>
</protein>
<organism evidence="2 3">
    <name type="scientific">Portibacter lacus</name>
    <dbReference type="NCBI Taxonomy" id="1099794"/>
    <lineage>
        <taxon>Bacteria</taxon>
        <taxon>Pseudomonadati</taxon>
        <taxon>Bacteroidota</taxon>
        <taxon>Saprospiria</taxon>
        <taxon>Saprospirales</taxon>
        <taxon>Haliscomenobacteraceae</taxon>
        <taxon>Portibacter</taxon>
    </lineage>
</organism>
<evidence type="ECO:0008006" key="4">
    <source>
        <dbReference type="Google" id="ProtNLM"/>
    </source>
</evidence>
<feature type="chain" id="PRO_5041306300" description="Outer membrane protein beta-barrel domain-containing protein" evidence="1">
    <location>
        <begin position="20"/>
        <end position="187"/>
    </location>
</feature>
<keyword evidence="3" id="KW-1185">Reference proteome</keyword>
<evidence type="ECO:0000256" key="1">
    <source>
        <dbReference type="SAM" id="SignalP"/>
    </source>
</evidence>
<keyword evidence="1" id="KW-0732">Signal</keyword>
<feature type="signal peptide" evidence="1">
    <location>
        <begin position="1"/>
        <end position="19"/>
    </location>
</feature>
<reference evidence="2" key="1">
    <citation type="journal article" date="2014" name="Int. J. Syst. Evol. Microbiol.">
        <title>Complete genome sequence of Corynebacterium casei LMG S-19264T (=DSM 44701T), isolated from a smear-ripened cheese.</title>
        <authorList>
            <consortium name="US DOE Joint Genome Institute (JGI-PGF)"/>
            <person name="Walter F."/>
            <person name="Albersmeier A."/>
            <person name="Kalinowski J."/>
            <person name="Ruckert C."/>
        </authorList>
    </citation>
    <scope>NUCLEOTIDE SEQUENCE</scope>
    <source>
        <strain evidence="2">NBRC 108769</strain>
    </source>
</reference>
<comment type="caution">
    <text evidence="2">The sequence shown here is derived from an EMBL/GenBank/DDBJ whole genome shotgun (WGS) entry which is preliminary data.</text>
</comment>
<gene>
    <name evidence="2" type="ORF">GCM10007940_23920</name>
</gene>
<dbReference type="RefSeq" id="WP_235291459.1">
    <property type="nucleotide sequence ID" value="NZ_BSOH01000014.1"/>
</dbReference>
<accession>A0AA37SPI8</accession>
<proteinExistence type="predicted"/>
<dbReference type="AlphaFoldDB" id="A0AA37SPI8"/>
<sequence>MKKLVAALFLVFICTLSYGQGGAKIYTGLTTLNNTNTNITGEGLSHYGYSVGIRARLKDGSFVAGPGFKYTRFSMMPSSNANFFNKEENYHLLSMPFNIGLEYRLAYILKLRMYTGADAHYFWKIDKNARDINFDYVNDYFFGAHAGIGIDIYWITLDVTYEYGLSNAHKYDDSKYNWLTFTAGFFF</sequence>
<dbReference type="Proteomes" id="UP001156666">
    <property type="component" value="Unassembled WGS sequence"/>
</dbReference>
<evidence type="ECO:0000313" key="2">
    <source>
        <dbReference type="EMBL" id="GLR17777.1"/>
    </source>
</evidence>
<name>A0AA37SPI8_9BACT</name>
<evidence type="ECO:0000313" key="3">
    <source>
        <dbReference type="Proteomes" id="UP001156666"/>
    </source>
</evidence>